<dbReference type="InterPro" id="IPR012936">
    <property type="entry name" value="Erv_C"/>
</dbReference>
<feature type="domain" description="Endoplasmic reticulum vesicle transporter C-terminal" evidence="3">
    <location>
        <begin position="1"/>
        <end position="82"/>
    </location>
</feature>
<dbReference type="OrthoDB" id="270930at2759"/>
<name>A0A812VJT2_SYMPI</name>
<dbReference type="GO" id="GO:0005789">
    <property type="term" value="C:endoplasmic reticulum membrane"/>
    <property type="evidence" value="ECO:0007669"/>
    <property type="project" value="TreeGrafter"/>
</dbReference>
<feature type="transmembrane region" description="Helical" evidence="2">
    <location>
        <begin position="63"/>
        <end position="86"/>
    </location>
</feature>
<dbReference type="Pfam" id="PF07970">
    <property type="entry name" value="COPIIcoated_ERV"/>
    <property type="match status" value="1"/>
</dbReference>
<keyword evidence="5" id="KW-1185">Reference proteome</keyword>
<proteinExistence type="inferred from homology"/>
<keyword evidence="2" id="KW-0812">Transmembrane</keyword>
<sequence>VPTLFQTGDGTPLYTHQYSVTGNEKDVLVRQGELAGLPGVFLVYEFTPFMVQKTEKNVPITHFLISVCAIIGGVFTVASLLDAVLYRTAKQLGKPKSVA</sequence>
<dbReference type="EMBL" id="CAJNIZ010042603">
    <property type="protein sequence ID" value="CAE7628222.1"/>
    <property type="molecule type" value="Genomic_DNA"/>
</dbReference>
<accession>A0A812VJT2</accession>
<dbReference type="GO" id="GO:0000139">
    <property type="term" value="C:Golgi membrane"/>
    <property type="evidence" value="ECO:0007669"/>
    <property type="project" value="TreeGrafter"/>
</dbReference>
<dbReference type="AlphaFoldDB" id="A0A812VJT2"/>
<dbReference type="Proteomes" id="UP000649617">
    <property type="component" value="Unassembled WGS sequence"/>
</dbReference>
<comment type="similarity">
    <text evidence="1">Belongs to the ERGIC family.</text>
</comment>
<evidence type="ECO:0000256" key="1">
    <source>
        <dbReference type="ARBA" id="ARBA00005648"/>
    </source>
</evidence>
<feature type="non-terminal residue" evidence="4">
    <location>
        <position position="99"/>
    </location>
</feature>
<evidence type="ECO:0000256" key="2">
    <source>
        <dbReference type="SAM" id="Phobius"/>
    </source>
</evidence>
<organism evidence="4 5">
    <name type="scientific">Symbiodinium pilosum</name>
    <name type="common">Dinoflagellate</name>
    <dbReference type="NCBI Taxonomy" id="2952"/>
    <lineage>
        <taxon>Eukaryota</taxon>
        <taxon>Sar</taxon>
        <taxon>Alveolata</taxon>
        <taxon>Dinophyceae</taxon>
        <taxon>Suessiales</taxon>
        <taxon>Symbiodiniaceae</taxon>
        <taxon>Symbiodinium</taxon>
    </lineage>
</organism>
<evidence type="ECO:0000313" key="5">
    <source>
        <dbReference type="Proteomes" id="UP000649617"/>
    </source>
</evidence>
<evidence type="ECO:0000259" key="3">
    <source>
        <dbReference type="Pfam" id="PF07970"/>
    </source>
</evidence>
<dbReference type="PANTHER" id="PTHR10984:SF25">
    <property type="entry name" value="ENDOPLASMIC RETICULUM-GOLGI INTERMEDIATE COMPARTMENT PROTEIN 3"/>
    <property type="match status" value="1"/>
</dbReference>
<keyword evidence="2" id="KW-1133">Transmembrane helix</keyword>
<gene>
    <name evidence="4" type="primary">ergic3</name>
    <name evidence="4" type="ORF">SPIL2461_LOCUS16455</name>
</gene>
<dbReference type="GO" id="GO:0006890">
    <property type="term" value="P:retrograde vesicle-mediated transport, Golgi to endoplasmic reticulum"/>
    <property type="evidence" value="ECO:0007669"/>
    <property type="project" value="TreeGrafter"/>
</dbReference>
<evidence type="ECO:0000313" key="4">
    <source>
        <dbReference type="EMBL" id="CAE7628222.1"/>
    </source>
</evidence>
<comment type="caution">
    <text evidence="4">The sequence shown here is derived from an EMBL/GenBank/DDBJ whole genome shotgun (WGS) entry which is preliminary data.</text>
</comment>
<reference evidence="4" key="1">
    <citation type="submission" date="2021-02" db="EMBL/GenBank/DDBJ databases">
        <authorList>
            <person name="Dougan E. K."/>
            <person name="Rhodes N."/>
            <person name="Thang M."/>
            <person name="Chan C."/>
        </authorList>
    </citation>
    <scope>NUCLEOTIDE SEQUENCE</scope>
</reference>
<protein>
    <submittedName>
        <fullName evidence="4">Ergic3 protein</fullName>
    </submittedName>
</protein>
<dbReference type="GO" id="GO:0006888">
    <property type="term" value="P:endoplasmic reticulum to Golgi vesicle-mediated transport"/>
    <property type="evidence" value="ECO:0007669"/>
    <property type="project" value="TreeGrafter"/>
</dbReference>
<dbReference type="PANTHER" id="PTHR10984">
    <property type="entry name" value="ENDOPLASMIC RETICULUM-GOLGI INTERMEDIATE COMPARTMENT PROTEIN"/>
    <property type="match status" value="1"/>
</dbReference>
<dbReference type="InterPro" id="IPR045888">
    <property type="entry name" value="Erv"/>
</dbReference>
<keyword evidence="2" id="KW-0472">Membrane</keyword>
<dbReference type="GO" id="GO:0030134">
    <property type="term" value="C:COPII-coated ER to Golgi transport vesicle"/>
    <property type="evidence" value="ECO:0007669"/>
    <property type="project" value="TreeGrafter"/>
</dbReference>